<dbReference type="PANTHER" id="PTHR23270">
    <property type="entry name" value="PROGRAMMED CELL DEATH PROTEIN 11 PRE-RRNA PROCESSING PROTEIN RRP5"/>
    <property type="match status" value="1"/>
</dbReference>
<feature type="domain" description="S1 motif" evidence="15">
    <location>
        <begin position="159"/>
        <end position="260"/>
    </location>
</feature>
<keyword evidence="4" id="KW-0698">rRNA processing</keyword>
<protein>
    <recommendedName>
        <fullName evidence="12">rRNA biogenesis protein RRP5</fullName>
    </recommendedName>
    <alternativeName>
        <fullName evidence="13">Ribosomal RNA-processing protein 5</fullName>
    </alternativeName>
</protein>
<dbReference type="InterPro" id="IPR003107">
    <property type="entry name" value="HAT"/>
</dbReference>
<feature type="domain" description="S1 motif" evidence="15">
    <location>
        <begin position="653"/>
        <end position="722"/>
    </location>
</feature>
<keyword evidence="5" id="KW-0597">Phosphoprotein</keyword>
<evidence type="ECO:0000313" key="16">
    <source>
        <dbReference type="EMBL" id="KAJ9136682.1"/>
    </source>
</evidence>
<dbReference type="InterPro" id="IPR011990">
    <property type="entry name" value="TPR-like_helical_dom_sf"/>
</dbReference>
<evidence type="ECO:0000256" key="3">
    <source>
        <dbReference type="ARBA" id="ARBA00022517"/>
    </source>
</evidence>
<keyword evidence="8" id="KW-0677">Repeat</keyword>
<evidence type="ECO:0000256" key="5">
    <source>
        <dbReference type="ARBA" id="ARBA00022553"/>
    </source>
</evidence>
<feature type="domain" description="S1 motif" evidence="15">
    <location>
        <begin position="1131"/>
        <end position="1200"/>
    </location>
</feature>
<dbReference type="GO" id="GO:0003723">
    <property type="term" value="F:RNA binding"/>
    <property type="evidence" value="ECO:0007669"/>
    <property type="project" value="TreeGrafter"/>
</dbReference>
<dbReference type="CDD" id="cd05703">
    <property type="entry name" value="S1_Rrp5_repeat_hs12_sc9"/>
    <property type="match status" value="1"/>
</dbReference>
<evidence type="ECO:0000256" key="8">
    <source>
        <dbReference type="ARBA" id="ARBA00022737"/>
    </source>
</evidence>
<evidence type="ECO:0000256" key="9">
    <source>
        <dbReference type="ARBA" id="ARBA00023187"/>
    </source>
</evidence>
<organism evidence="16 17">
    <name type="scientific">Pleurostoma richardsiae</name>
    <dbReference type="NCBI Taxonomy" id="41990"/>
    <lineage>
        <taxon>Eukaryota</taxon>
        <taxon>Fungi</taxon>
        <taxon>Dikarya</taxon>
        <taxon>Ascomycota</taxon>
        <taxon>Pezizomycotina</taxon>
        <taxon>Sordariomycetes</taxon>
        <taxon>Sordariomycetidae</taxon>
        <taxon>Calosphaeriales</taxon>
        <taxon>Pleurostomataceae</taxon>
        <taxon>Pleurostoma</taxon>
    </lineage>
</organism>
<dbReference type="PROSITE" id="PS50126">
    <property type="entry name" value="S1"/>
    <property type="match status" value="11"/>
</dbReference>
<dbReference type="FunFam" id="1.25.40.10:FF:000467">
    <property type="entry name" value="Putative rRNA biogenesis protein RRP5"/>
    <property type="match status" value="1"/>
</dbReference>
<dbReference type="GO" id="GO:0032040">
    <property type="term" value="C:small-subunit processome"/>
    <property type="evidence" value="ECO:0007669"/>
    <property type="project" value="TreeGrafter"/>
</dbReference>
<dbReference type="EMBL" id="JANBVO010000038">
    <property type="protein sequence ID" value="KAJ9136682.1"/>
    <property type="molecule type" value="Genomic_DNA"/>
</dbReference>
<dbReference type="GO" id="GO:0008380">
    <property type="term" value="P:RNA splicing"/>
    <property type="evidence" value="ECO:0007669"/>
    <property type="project" value="UniProtKB-KW"/>
</dbReference>
<dbReference type="Pfam" id="PF23233">
    <property type="entry name" value="HAT_Syf1_CNRKL1_N"/>
    <property type="match status" value="1"/>
</dbReference>
<keyword evidence="17" id="KW-1185">Reference proteome</keyword>
<dbReference type="FunFam" id="2.40.50.140:FF:000103">
    <property type="entry name" value="protein RRP5 homolog"/>
    <property type="match status" value="3"/>
</dbReference>
<dbReference type="CDD" id="cd05708">
    <property type="entry name" value="S1_Rrp5_repeat_sc12"/>
    <property type="match status" value="1"/>
</dbReference>
<dbReference type="Pfam" id="PF23459">
    <property type="entry name" value="S1_RRP5"/>
    <property type="match status" value="2"/>
</dbReference>
<comment type="caution">
    <text evidence="16">The sequence shown here is derived from an EMBL/GenBank/DDBJ whole genome shotgun (WGS) entry which is preliminary data.</text>
</comment>
<evidence type="ECO:0000313" key="17">
    <source>
        <dbReference type="Proteomes" id="UP001174694"/>
    </source>
</evidence>
<evidence type="ECO:0000256" key="6">
    <source>
        <dbReference type="ARBA" id="ARBA00022664"/>
    </source>
</evidence>
<dbReference type="Proteomes" id="UP001174694">
    <property type="component" value="Unassembled WGS sequence"/>
</dbReference>
<evidence type="ECO:0000256" key="11">
    <source>
        <dbReference type="ARBA" id="ARBA00055575"/>
    </source>
</evidence>
<feature type="compositionally biased region" description="Acidic residues" evidence="14">
    <location>
        <begin position="1410"/>
        <end position="1428"/>
    </location>
</feature>
<dbReference type="CDD" id="cd05697">
    <property type="entry name" value="S1_Rrp5_repeat_hs5"/>
    <property type="match status" value="1"/>
</dbReference>
<feature type="region of interest" description="Disordered" evidence="14">
    <location>
        <begin position="1409"/>
        <end position="1516"/>
    </location>
</feature>
<comment type="subcellular location">
    <subcellularLocation>
        <location evidence="1">Nucleus</location>
        <location evidence="1">Nucleolus</location>
    </subcellularLocation>
</comment>
<dbReference type="InterPro" id="IPR003029">
    <property type="entry name" value="S1_domain"/>
</dbReference>
<dbReference type="Gene3D" id="1.25.40.10">
    <property type="entry name" value="Tetratricopeptide repeat domain"/>
    <property type="match status" value="1"/>
</dbReference>
<feature type="domain" description="S1 motif" evidence="15">
    <location>
        <begin position="559"/>
        <end position="633"/>
    </location>
</feature>
<dbReference type="CDD" id="cd05707">
    <property type="entry name" value="S1_Rrp5_repeat_sc11"/>
    <property type="match status" value="1"/>
</dbReference>
<feature type="region of interest" description="Disordered" evidence="14">
    <location>
        <begin position="108"/>
        <end position="136"/>
    </location>
</feature>
<dbReference type="InterPro" id="IPR048058">
    <property type="entry name" value="Rrp5_S1_rpt_hs11_sc8"/>
</dbReference>
<dbReference type="FunFam" id="2.40.50.140:FF:000279">
    <property type="entry name" value="rRNA biogenesis protein rrp5"/>
    <property type="match status" value="1"/>
</dbReference>
<evidence type="ECO:0000256" key="12">
    <source>
        <dbReference type="ARBA" id="ARBA00073619"/>
    </source>
</evidence>
<keyword evidence="7" id="KW-0747">Spliceosome</keyword>
<dbReference type="InterPro" id="IPR057301">
    <property type="entry name" value="Rrp5_OB_4th"/>
</dbReference>
<dbReference type="FunFam" id="2.40.50.140:FF:000155">
    <property type="entry name" value="rRNA biogenesis protein RRP5"/>
    <property type="match status" value="1"/>
</dbReference>
<keyword evidence="3" id="KW-0690">Ribosome biogenesis</keyword>
<evidence type="ECO:0000256" key="2">
    <source>
        <dbReference type="ARBA" id="ARBA00008644"/>
    </source>
</evidence>
<feature type="domain" description="S1 motif" evidence="15">
    <location>
        <begin position="1225"/>
        <end position="1294"/>
    </location>
</feature>
<evidence type="ECO:0000256" key="1">
    <source>
        <dbReference type="ARBA" id="ARBA00004604"/>
    </source>
</evidence>
<dbReference type="SUPFAM" id="SSF50249">
    <property type="entry name" value="Nucleic acid-binding proteins"/>
    <property type="match status" value="12"/>
</dbReference>
<evidence type="ECO:0000256" key="4">
    <source>
        <dbReference type="ARBA" id="ARBA00022552"/>
    </source>
</evidence>
<evidence type="ECO:0000256" key="10">
    <source>
        <dbReference type="ARBA" id="ARBA00023242"/>
    </source>
</evidence>
<dbReference type="Pfam" id="PF00575">
    <property type="entry name" value="S1"/>
    <property type="match status" value="4"/>
</dbReference>
<feature type="domain" description="S1 motif" evidence="15">
    <location>
        <begin position="467"/>
        <end position="542"/>
    </location>
</feature>
<dbReference type="CDD" id="cd05702">
    <property type="entry name" value="S1_Rrp5_repeat_hs11_sc8"/>
    <property type="match status" value="1"/>
</dbReference>
<sequence>MSSLKRKDGPGTGATNKGAKATSDNRPNKRAKSDKPGNNVKTKPKAKTESTKSSNEPKSAPAIIPDTAPVISKLKEEEPLFPRGGGSVLSPLEQKQITIQAKQDALFEESHPGSKGSDAAAKKKRRKSSGKEDQDSIKLVRDEDAVRIESLNYKRLVKGSLVLGQVSEINDLDVAIALPNNLVGHVSITAISDSLTKRVEAVAAADESSEDDESVDSDDDVDLKTLFSIGQYVRAYVVSTIEDSEGTVGKPKKHIELSLRPEDANSGLSAGDIVEDVTVMAAVSSVEDHGYVMDVGIAGSSSRGFLAKKEVDAEVHEGTLQPGAVLLCLVSGKSANGKIVQLTASRKKLASLKHHAATATTINAFLPGTAVEVLVTEVSKRGIVGKVLGHLDVTADLVHSGLGPDGTDLEETYKVGSKFKARVICTFPEAEKPKLGISVLPHITSLSPKSIYRDGENRSPLEVLPISSIVDRCTVRKVQDDVGLFVDLGSEGISGFVHISRVKDGKIEALYEDSGPYKVGSVHRGRVVGYNAVDGVFLLSFEQHVLEQPFLRVEDVPVGEVVNGTVEKLLVGEHGVSGLIIRLAEHVSGLVPETHMSDVRLQHPEKKFKEGLKIKARVLSTDPVKRQIRLTLKKTLVNSDAPTIKSFDDVSTGMQVPGTIVNIMQTGAIIQFYGSLRGFLPISEMSEAYIKDPNEHFRLGQVVNVHILDVDAEANRLIVSCKDPSAFGMDKQVALKNIKLGDIVSAKVTQKTEDDVFLELEGSSLKAMLPVGHLTDKSTSKNQSAWKRIHVGQALNELVVLDKHDAKRSIVLSQKPSLVKAAQEGKLLTSLDSAAIGDLVQGFVRNITPTAVFVQFTGRVTALLPKSMMSQEQQSQENFGLQKLRPLQVKVVSVDTEQGRLVVAMPSVERKPSAAAKPAENPIDGSISSLEDITIGRITKAKITAVKETQLNVALADNVQGRIDVSAVFDSWDEIADPKKPLKQFRQNQIVDVRILGGHDAKNHRFLPISHRSTHTLLELSAKPSDLRADVLPEPLSLEAVKVGSTYVGFVNNVKSNCLWVNLSPTVRGRINAMEASDDLSLLGNLAASFPVGSALRLRVLAVDASQGHLDLSARSSSSSHQLTWDDIKEGLVLPGKVTKVNDRQVMIKLGDTVAGPVHLVDISDDFDTASTKKYSKNDIVRVSVVAVDKSNKKVRLSTRPSRVLNSALPVKDREITAVSSVKAGDIVRGFVKNVADSGLFINLGGDVTGYVKISDLSDTYLKDWKSHFQIDQLVKGRVTQVDPTVNHIQMSLRPSVVDKEYVPLLTIADFKEGQVVTGKIRSVMEFGAFIVIDKSANVSGLCHRSEMADKPVSDARKLYDEGDVVKARILKIEKDKKKISFGLKASYFDDNDDEMDVDDEDAGAALLSDSDDESIGDEDVEDADDDIVITGTDNFQDDESDEDDDEDVAMANQPTAASGGLEAGGFDWSAGALDDGDNLSQNGDAVVDSAEKRKKKKRKPEIQVDRTGELDAHGPQTASDYERLLLGEPDSSALWIAYMAFQMQVSELSKARETAERAIKTINIREETEKLNMWIAYLNLENAYGTDETTEEVFKRACQYNDEQEVYERLTSIYIQSGKHQKADELFQALVKKFGAKSPQVWTNYAHFLHNTLAAPERARALLPRAMQMLDQHTHVPLTTKFAALEFRSPNGSPERGRTLFEGLLDTFPKKFDLWNQLLDLEIAVHKAARKEAGGAADPAAVRDVFERGTKVKGLKPRRAKAWFQRWAKWEEENGDAKTRERVSIRAREWASQAEARKKAAEAGEDDEE</sequence>
<keyword evidence="9" id="KW-0508">mRNA splicing</keyword>
<dbReference type="FunFam" id="2.40.50.140:FF:000159">
    <property type="entry name" value="rRNA biogenesis protein rrp5"/>
    <property type="match status" value="1"/>
</dbReference>
<dbReference type="CDD" id="cd05706">
    <property type="entry name" value="S1_Rrp5_repeat_sc10"/>
    <property type="match status" value="1"/>
</dbReference>
<feature type="domain" description="S1 motif" evidence="15">
    <location>
        <begin position="837"/>
        <end position="906"/>
    </location>
</feature>
<dbReference type="GO" id="GO:0006397">
    <property type="term" value="P:mRNA processing"/>
    <property type="evidence" value="ECO:0007669"/>
    <property type="project" value="UniProtKB-KW"/>
</dbReference>
<dbReference type="Pfam" id="PF24685">
    <property type="entry name" value="OB_RRP5_4th"/>
    <property type="match status" value="1"/>
</dbReference>
<dbReference type="GO" id="GO:0005681">
    <property type="term" value="C:spliceosomal complex"/>
    <property type="evidence" value="ECO:0007669"/>
    <property type="project" value="UniProtKB-KW"/>
</dbReference>
<dbReference type="InterPro" id="IPR048059">
    <property type="entry name" value="Rrp5_S1_rpt_hs1_sc1"/>
</dbReference>
<comment type="function">
    <text evidence="11">Involved in the biogenesis of rRNA. Required for the formation of 18S and 5.8S rRNA.</text>
</comment>
<dbReference type="FunFam" id="2.40.50.140:FF:000278">
    <property type="entry name" value="rRNA biogenesis protein rrp5"/>
    <property type="match status" value="1"/>
</dbReference>
<reference evidence="16" key="1">
    <citation type="submission" date="2022-07" db="EMBL/GenBank/DDBJ databases">
        <title>Fungi with potential for degradation of polypropylene.</title>
        <authorList>
            <person name="Gostincar C."/>
        </authorList>
    </citation>
    <scope>NUCLEOTIDE SEQUENCE</scope>
    <source>
        <strain evidence="16">EXF-13308</strain>
    </source>
</reference>
<dbReference type="PANTHER" id="PTHR23270:SF10">
    <property type="entry name" value="PROTEIN RRP5 HOMOLOG"/>
    <property type="match status" value="1"/>
</dbReference>
<feature type="domain" description="S1 motif" evidence="15">
    <location>
        <begin position="1044"/>
        <end position="1115"/>
    </location>
</feature>
<feature type="compositionally biased region" description="Acidic residues" evidence="14">
    <location>
        <begin position="1436"/>
        <end position="1449"/>
    </location>
</feature>
<dbReference type="FunFam" id="2.40.50.140:FF:000196">
    <property type="entry name" value="rRNA biogenesis protein RRP5"/>
    <property type="match status" value="1"/>
</dbReference>
<dbReference type="FunFam" id="2.40.50.140:FF:000266">
    <property type="entry name" value="rRNA biogenesis protein rrp5"/>
    <property type="match status" value="1"/>
</dbReference>
<dbReference type="InterPro" id="IPR055433">
    <property type="entry name" value="HAT_Syf1-like_N"/>
</dbReference>
<keyword evidence="6" id="KW-0507">mRNA processing</keyword>
<proteinExistence type="inferred from homology"/>
<feature type="domain" description="S1 motif" evidence="15">
    <location>
        <begin position="1314"/>
        <end position="1385"/>
    </location>
</feature>
<feature type="domain" description="S1 motif" evidence="15">
    <location>
        <begin position="936"/>
        <end position="1012"/>
    </location>
</feature>
<gene>
    <name evidence="16" type="ORF">NKR23_g9583</name>
</gene>
<evidence type="ECO:0000256" key="13">
    <source>
        <dbReference type="ARBA" id="ARBA00076674"/>
    </source>
</evidence>
<evidence type="ECO:0000259" key="15">
    <source>
        <dbReference type="PROSITE" id="PS50126"/>
    </source>
</evidence>
<dbReference type="InterPro" id="IPR045209">
    <property type="entry name" value="Rrp5"/>
</dbReference>
<dbReference type="SUPFAM" id="SSF48452">
    <property type="entry name" value="TPR-like"/>
    <property type="match status" value="1"/>
</dbReference>
<feature type="compositionally biased region" description="Basic and acidic residues" evidence="14">
    <location>
        <begin position="1501"/>
        <end position="1513"/>
    </location>
</feature>
<dbReference type="SMART" id="SM00386">
    <property type="entry name" value="HAT"/>
    <property type="match status" value="6"/>
</dbReference>
<dbReference type="Gene3D" id="2.40.50.140">
    <property type="entry name" value="Nucleic acid-binding proteins"/>
    <property type="match status" value="12"/>
</dbReference>
<dbReference type="CDD" id="cd05693">
    <property type="entry name" value="S1_Rrp5_repeat_hs1_sc1"/>
    <property type="match status" value="1"/>
</dbReference>
<dbReference type="CDD" id="cd05698">
    <property type="entry name" value="S1_Rrp5_repeat_hs6_sc5"/>
    <property type="match status" value="1"/>
</dbReference>
<evidence type="ECO:0000256" key="7">
    <source>
        <dbReference type="ARBA" id="ARBA00022728"/>
    </source>
</evidence>
<dbReference type="SMART" id="SM00316">
    <property type="entry name" value="S1"/>
    <property type="match status" value="13"/>
</dbReference>
<keyword evidence="10" id="KW-0539">Nucleus</keyword>
<accession>A0AA38RC35</accession>
<feature type="region of interest" description="Disordered" evidence="14">
    <location>
        <begin position="1"/>
        <end position="91"/>
    </location>
</feature>
<dbReference type="InterPro" id="IPR012340">
    <property type="entry name" value="NA-bd_OB-fold"/>
</dbReference>
<dbReference type="GO" id="GO:0006364">
    <property type="term" value="P:rRNA processing"/>
    <property type="evidence" value="ECO:0007669"/>
    <property type="project" value="UniProtKB-KW"/>
</dbReference>
<comment type="similarity">
    <text evidence="2">Belongs to the crooked-neck family.</text>
</comment>
<dbReference type="InterPro" id="IPR057302">
    <property type="entry name" value="Rrp5_S1"/>
</dbReference>
<name>A0AA38RC35_9PEZI</name>
<evidence type="ECO:0000256" key="14">
    <source>
        <dbReference type="SAM" id="MobiDB-lite"/>
    </source>
</evidence>
<feature type="domain" description="S1 motif" evidence="15">
    <location>
        <begin position="741"/>
        <end position="815"/>
    </location>
</feature>